<dbReference type="EMBL" id="JWTK01000001">
    <property type="protein sequence ID" value="OJH50342.1"/>
    <property type="molecule type" value="Genomic_DNA"/>
</dbReference>
<comment type="caution">
    <text evidence="1">The sequence shown here is derived from an EMBL/GenBank/DDBJ whole genome shotgun (WGS) entry which is preliminary data.</text>
</comment>
<accession>A0A1L9C750</accession>
<protein>
    <submittedName>
        <fullName evidence="1">Uncharacterized protein</fullName>
    </submittedName>
</protein>
<dbReference type="Proteomes" id="UP000185713">
    <property type="component" value="Unassembled WGS sequence"/>
</dbReference>
<organism evidence="1 2">
    <name type="scientific">Methanohalophilus portucalensis FDF-1</name>
    <dbReference type="NCBI Taxonomy" id="523843"/>
    <lineage>
        <taxon>Archaea</taxon>
        <taxon>Methanobacteriati</taxon>
        <taxon>Methanobacteriota</taxon>
        <taxon>Stenosarchaea group</taxon>
        <taxon>Methanomicrobia</taxon>
        <taxon>Methanosarcinales</taxon>
        <taxon>Methanosarcinaceae</taxon>
        <taxon>Methanohalophilus</taxon>
    </lineage>
</organism>
<reference evidence="1 2" key="1">
    <citation type="submission" date="2014-12" db="EMBL/GenBank/DDBJ databases">
        <title>The genome sequence of Methanohalophilus portucalensis strain FDF1.</title>
        <authorList>
            <person name="Lai M.-C."/>
            <person name="Lai S.-J."/>
        </authorList>
    </citation>
    <scope>NUCLEOTIDE SEQUENCE [LARGE SCALE GENOMIC DNA]</scope>
    <source>
        <strain evidence="1 2">FDF-1</strain>
    </source>
</reference>
<evidence type="ECO:0000313" key="2">
    <source>
        <dbReference type="Proteomes" id="UP000185713"/>
    </source>
</evidence>
<dbReference type="AlphaFoldDB" id="A0A1L9C750"/>
<proteinExistence type="predicted"/>
<name>A0A1L9C750_9EURY</name>
<sequence length="76" mass="9163">MDAVLARLVGTRTYHTPSFPFFWVRPNHDWEPLKGWSFTHFYRGEKTVHINMENYSGRRHLHIFCCPELKCFHQIA</sequence>
<evidence type="ECO:0000313" key="1">
    <source>
        <dbReference type="EMBL" id="OJH50342.1"/>
    </source>
</evidence>
<gene>
    <name evidence="1" type="ORF">MPF_0130</name>
</gene>